<organism evidence="2 3">
    <name type="scientific">Limnobacter parvus</name>
    <dbReference type="NCBI Taxonomy" id="2939690"/>
    <lineage>
        <taxon>Bacteria</taxon>
        <taxon>Pseudomonadati</taxon>
        <taxon>Pseudomonadota</taxon>
        <taxon>Betaproteobacteria</taxon>
        <taxon>Burkholderiales</taxon>
        <taxon>Burkholderiaceae</taxon>
        <taxon>Limnobacter</taxon>
    </lineage>
</organism>
<dbReference type="Proteomes" id="UP001165267">
    <property type="component" value="Unassembled WGS sequence"/>
</dbReference>
<evidence type="ECO:0000313" key="2">
    <source>
        <dbReference type="EMBL" id="MCR2747283.1"/>
    </source>
</evidence>
<keyword evidence="1" id="KW-0812">Transmembrane</keyword>
<accession>A0ABT1XJ21</accession>
<comment type="caution">
    <text evidence="2">The sequence shown here is derived from an EMBL/GenBank/DDBJ whole genome shotgun (WGS) entry which is preliminary data.</text>
</comment>
<dbReference type="RefSeq" id="WP_257512505.1">
    <property type="nucleotide sequence ID" value="NZ_JANKHG010000018.1"/>
</dbReference>
<sequence>MFNQRSRSRSLSFDSHRNQGSFVGKVGKFLFVVFTLMLVIGLTMFGVSSCQDNAASQQLLSYASKNECEFRFEGVGLTLIEKHCGSDAGVYFMTPQGLHTAPLIDPEVSALIDQHGCEAPNQCAFNLEMNNSSISGQFDYTINGKEGFYSFEWPRDEQPRLVETSSSPNKS</sequence>
<dbReference type="EMBL" id="JANKHG010000018">
    <property type="protein sequence ID" value="MCR2747283.1"/>
    <property type="molecule type" value="Genomic_DNA"/>
</dbReference>
<keyword evidence="1" id="KW-0472">Membrane</keyword>
<proteinExistence type="predicted"/>
<keyword evidence="3" id="KW-1185">Reference proteome</keyword>
<keyword evidence="1" id="KW-1133">Transmembrane helix</keyword>
<protein>
    <submittedName>
        <fullName evidence="2">Uncharacterized protein</fullName>
    </submittedName>
</protein>
<feature type="transmembrane region" description="Helical" evidence="1">
    <location>
        <begin position="29"/>
        <end position="47"/>
    </location>
</feature>
<name>A0ABT1XJ21_9BURK</name>
<evidence type="ECO:0000313" key="3">
    <source>
        <dbReference type="Proteomes" id="UP001165267"/>
    </source>
</evidence>
<gene>
    <name evidence="2" type="ORF">NSP04_11540</name>
</gene>
<evidence type="ECO:0000256" key="1">
    <source>
        <dbReference type="SAM" id="Phobius"/>
    </source>
</evidence>
<reference evidence="2" key="1">
    <citation type="submission" date="2022-07" db="EMBL/GenBank/DDBJ databases">
        <authorList>
            <person name="Xamxidin M."/>
        </authorList>
    </citation>
    <scope>NUCLEOTIDE SEQUENCE</scope>
    <source>
        <strain evidence="2">YS8-69</strain>
    </source>
</reference>